<dbReference type="Proteomes" id="UP000789901">
    <property type="component" value="Unassembled WGS sequence"/>
</dbReference>
<name>A0ABN7VCV0_GIGMA</name>
<gene>
    <name evidence="1" type="ORF">GMARGA_LOCUS17130</name>
</gene>
<sequence length="91" mass="10665">MLYSEFVSNNVIISQDQAVKQYTEVLWELVDELTCAFDLTNPKQHNLFKHAQKMNQDEEVYKTKKVTKGRRIKNIVNVSAKEYQSLVKNNT</sequence>
<evidence type="ECO:0000313" key="2">
    <source>
        <dbReference type="Proteomes" id="UP000789901"/>
    </source>
</evidence>
<keyword evidence="2" id="KW-1185">Reference proteome</keyword>
<protein>
    <submittedName>
        <fullName evidence="1">30614_t:CDS:1</fullName>
    </submittedName>
</protein>
<comment type="caution">
    <text evidence="1">The sequence shown here is derived from an EMBL/GenBank/DDBJ whole genome shotgun (WGS) entry which is preliminary data.</text>
</comment>
<organism evidence="1 2">
    <name type="scientific">Gigaspora margarita</name>
    <dbReference type="NCBI Taxonomy" id="4874"/>
    <lineage>
        <taxon>Eukaryota</taxon>
        <taxon>Fungi</taxon>
        <taxon>Fungi incertae sedis</taxon>
        <taxon>Mucoromycota</taxon>
        <taxon>Glomeromycotina</taxon>
        <taxon>Glomeromycetes</taxon>
        <taxon>Diversisporales</taxon>
        <taxon>Gigasporaceae</taxon>
        <taxon>Gigaspora</taxon>
    </lineage>
</organism>
<evidence type="ECO:0000313" key="1">
    <source>
        <dbReference type="EMBL" id="CAG8757915.1"/>
    </source>
</evidence>
<accession>A0ABN7VCV0</accession>
<reference evidence="1 2" key="1">
    <citation type="submission" date="2021-06" db="EMBL/GenBank/DDBJ databases">
        <authorList>
            <person name="Kallberg Y."/>
            <person name="Tangrot J."/>
            <person name="Rosling A."/>
        </authorList>
    </citation>
    <scope>NUCLEOTIDE SEQUENCE [LARGE SCALE GENOMIC DNA]</scope>
    <source>
        <strain evidence="1 2">120-4 pot B 10/14</strain>
    </source>
</reference>
<dbReference type="EMBL" id="CAJVQB010012780">
    <property type="protein sequence ID" value="CAG8757915.1"/>
    <property type="molecule type" value="Genomic_DNA"/>
</dbReference>
<proteinExistence type="predicted"/>